<dbReference type="SUPFAM" id="SSF53448">
    <property type="entry name" value="Nucleotide-diphospho-sugar transferases"/>
    <property type="match status" value="1"/>
</dbReference>
<organism evidence="3 4">
    <name type="scientific">Cognatilysobacter lacus</name>
    <dbReference type="NCBI Taxonomy" id="1643323"/>
    <lineage>
        <taxon>Bacteria</taxon>
        <taxon>Pseudomonadati</taxon>
        <taxon>Pseudomonadota</taxon>
        <taxon>Gammaproteobacteria</taxon>
        <taxon>Lysobacterales</taxon>
        <taxon>Lysobacteraceae</taxon>
        <taxon>Cognatilysobacter</taxon>
    </lineage>
</organism>
<dbReference type="InterPro" id="IPR029044">
    <property type="entry name" value="Nucleotide-diphossugar_trans"/>
</dbReference>
<sequence length="393" mass="44205">MRWRRASTAAPASSWGTATVANGGCCRSSPRPPAPLRRAGRLRSPPGRMPDVTDPDAPRPAPWLSLLLPVYNVRPWLGACVDSILAQGVGGIEIVLVDDVSTDGSVELARELQAAHPGVVRVIAHDLNRGVSCARNTLIANARGDYLWFVDSDDLLCDGALASLRAIIDAHAPDLVLCDYRLVRSPFRLKHRLRGELHRRTFHGPARTLLRDRSVLIEGVLSQGQLHVWSKIARRCIWEHVHFPEGRYFEDIAAMPPLFALSRTFYYAPEPWIGYRQRPGSIMRSMSPDKLEHLNRAVVELHAAITEGDYELDERGRFAVDYFCLKTYASLARRFDRGLLAEQPDARRLCAQSLQAMFPGGVESVLSAYGRRGWHMRRLRTRYYLGRLGWLAR</sequence>
<protein>
    <submittedName>
        <fullName evidence="3">Glycosyltransferase family 2 protein</fullName>
    </submittedName>
</protein>
<dbReference type="PANTHER" id="PTHR22916:SF3">
    <property type="entry name" value="UDP-GLCNAC:BETAGAL BETA-1,3-N-ACETYLGLUCOSAMINYLTRANSFERASE-LIKE PROTEIN 1"/>
    <property type="match status" value="1"/>
</dbReference>
<dbReference type="PANTHER" id="PTHR22916">
    <property type="entry name" value="GLYCOSYLTRANSFERASE"/>
    <property type="match status" value="1"/>
</dbReference>
<keyword evidence="4" id="KW-1185">Reference proteome</keyword>
<dbReference type="CDD" id="cd00761">
    <property type="entry name" value="Glyco_tranf_GTA_type"/>
    <property type="match status" value="1"/>
</dbReference>
<evidence type="ECO:0000259" key="2">
    <source>
        <dbReference type="Pfam" id="PF00535"/>
    </source>
</evidence>
<dbReference type="EMBL" id="VTRV01000172">
    <property type="protein sequence ID" value="TZF85354.1"/>
    <property type="molecule type" value="Genomic_DNA"/>
</dbReference>
<dbReference type="AlphaFoldDB" id="A0A5D8YXQ1"/>
<evidence type="ECO:0000313" key="3">
    <source>
        <dbReference type="EMBL" id="TZF85354.1"/>
    </source>
</evidence>
<reference evidence="3 4" key="1">
    <citation type="submission" date="2019-08" db="EMBL/GenBank/DDBJ databases">
        <title>Draft genome sequence of Lysobacter sp. UKS-15.</title>
        <authorList>
            <person name="Im W.-T."/>
        </authorList>
    </citation>
    <scope>NUCLEOTIDE SEQUENCE [LARGE SCALE GENOMIC DNA]</scope>
    <source>
        <strain evidence="3 4">UKS-15</strain>
    </source>
</reference>
<dbReference type="Proteomes" id="UP000323164">
    <property type="component" value="Unassembled WGS sequence"/>
</dbReference>
<dbReference type="Pfam" id="PF00535">
    <property type="entry name" value="Glycos_transf_2"/>
    <property type="match status" value="1"/>
</dbReference>
<name>A0A5D8YXQ1_9GAMM</name>
<comment type="caution">
    <text evidence="3">The sequence shown here is derived from an EMBL/GenBank/DDBJ whole genome shotgun (WGS) entry which is preliminary data.</text>
</comment>
<keyword evidence="3" id="KW-0808">Transferase</keyword>
<dbReference type="OrthoDB" id="9802649at2"/>
<dbReference type="InterPro" id="IPR001173">
    <property type="entry name" value="Glyco_trans_2-like"/>
</dbReference>
<feature type="domain" description="Glycosyltransferase 2-like" evidence="2">
    <location>
        <begin position="65"/>
        <end position="196"/>
    </location>
</feature>
<feature type="region of interest" description="Disordered" evidence="1">
    <location>
        <begin position="20"/>
        <end position="56"/>
    </location>
</feature>
<dbReference type="GO" id="GO:0016758">
    <property type="term" value="F:hexosyltransferase activity"/>
    <property type="evidence" value="ECO:0007669"/>
    <property type="project" value="UniProtKB-ARBA"/>
</dbReference>
<evidence type="ECO:0000313" key="4">
    <source>
        <dbReference type="Proteomes" id="UP000323164"/>
    </source>
</evidence>
<proteinExistence type="predicted"/>
<accession>A0A5D8YXQ1</accession>
<dbReference type="Gene3D" id="3.90.550.10">
    <property type="entry name" value="Spore Coat Polysaccharide Biosynthesis Protein SpsA, Chain A"/>
    <property type="match status" value="1"/>
</dbReference>
<gene>
    <name evidence="3" type="ORF">FW784_12325</name>
</gene>
<evidence type="ECO:0000256" key="1">
    <source>
        <dbReference type="SAM" id="MobiDB-lite"/>
    </source>
</evidence>